<dbReference type="InterPro" id="IPR002818">
    <property type="entry name" value="DJ-1/PfpI"/>
</dbReference>
<evidence type="ECO:0000313" key="3">
    <source>
        <dbReference type="Proteomes" id="UP000215559"/>
    </source>
</evidence>
<dbReference type="EMBL" id="NOZP01000103">
    <property type="protein sequence ID" value="OYD15430.1"/>
    <property type="molecule type" value="Genomic_DNA"/>
</dbReference>
<dbReference type="GO" id="GO:0005737">
    <property type="term" value="C:cytoplasm"/>
    <property type="evidence" value="ECO:0007669"/>
    <property type="project" value="TreeGrafter"/>
</dbReference>
<proteinExistence type="predicted"/>
<dbReference type="AlphaFoldDB" id="A0A235BSF7"/>
<feature type="domain" description="DJ-1/PfpI" evidence="1">
    <location>
        <begin position="35"/>
        <end position="198"/>
    </location>
</feature>
<dbReference type="Pfam" id="PF01965">
    <property type="entry name" value="DJ-1_PfpI"/>
    <property type="match status" value="1"/>
</dbReference>
<dbReference type="SUPFAM" id="SSF52317">
    <property type="entry name" value="Class I glutamine amidotransferase-like"/>
    <property type="match status" value="1"/>
</dbReference>
<dbReference type="Proteomes" id="UP000215559">
    <property type="component" value="Unassembled WGS sequence"/>
</dbReference>
<protein>
    <recommendedName>
        <fullName evidence="1">DJ-1/PfpI domain-containing protein</fullName>
    </recommendedName>
</protein>
<gene>
    <name evidence="2" type="ORF">CH330_05700</name>
</gene>
<comment type="caution">
    <text evidence="2">The sequence shown here is derived from an EMBL/GenBank/DDBJ whole genome shotgun (WGS) entry which is preliminary data.</text>
</comment>
<name>A0A235BSF7_UNCW3</name>
<sequence>MYKLKLVLIFTSFFGIAVPRHARAGSFPASDKPRTVLFFVAQDMFREEALTAIRSELSHAGYSVVIAAAETTVATGMDRTVIRPDIAVAAAKPDSFAGFVLINGSGIDLYWNDSILHNRCREFAQAGKPVGAIGLATICLAHAGLLDGHKATIFPNRYAVRYLLEGGGRYVPNSVVTDRNIITAAETRDAHKFGQVIAAKLQKGK</sequence>
<dbReference type="InterPro" id="IPR050325">
    <property type="entry name" value="Prot/Nucl_acid_deglycase"/>
</dbReference>
<evidence type="ECO:0000259" key="1">
    <source>
        <dbReference type="Pfam" id="PF01965"/>
    </source>
</evidence>
<organism evidence="2 3">
    <name type="scientific">candidate division WOR-3 bacterium JGI_Cruoil_03_51_56</name>
    <dbReference type="NCBI Taxonomy" id="1973747"/>
    <lineage>
        <taxon>Bacteria</taxon>
        <taxon>Bacteria division WOR-3</taxon>
    </lineage>
</organism>
<dbReference type="PANTHER" id="PTHR48094:SF12">
    <property type="entry name" value="PARKINSON DISEASE PROTEIN 7 HOMOLOG"/>
    <property type="match status" value="1"/>
</dbReference>
<evidence type="ECO:0000313" key="2">
    <source>
        <dbReference type="EMBL" id="OYD15430.1"/>
    </source>
</evidence>
<dbReference type="PANTHER" id="PTHR48094">
    <property type="entry name" value="PROTEIN/NUCLEIC ACID DEGLYCASE DJ-1-RELATED"/>
    <property type="match status" value="1"/>
</dbReference>
<reference evidence="2 3" key="1">
    <citation type="submission" date="2017-07" db="EMBL/GenBank/DDBJ databases">
        <title>Recovery of genomes from metagenomes via a dereplication, aggregation, and scoring strategy.</title>
        <authorList>
            <person name="Sieber C.M."/>
            <person name="Probst A.J."/>
            <person name="Sharrar A."/>
            <person name="Thomas B.C."/>
            <person name="Hess M."/>
            <person name="Tringe S.G."/>
            <person name="Banfield J.F."/>
        </authorList>
    </citation>
    <scope>NUCLEOTIDE SEQUENCE [LARGE SCALE GENOMIC DNA]</scope>
    <source>
        <strain evidence="2">JGI_Cruoil_03_51_56</strain>
    </source>
</reference>
<accession>A0A235BSF7</accession>
<dbReference type="Gene3D" id="3.40.50.880">
    <property type="match status" value="1"/>
</dbReference>
<dbReference type="InterPro" id="IPR029062">
    <property type="entry name" value="Class_I_gatase-like"/>
</dbReference>